<sequence length="137" mass="13569">MHFTKALLVTAAAFAPFAFAAEQAEGAPKTITVQMMSVGDSTPTPSSTLIPSATSTPIIATPSSHSVRPSYVPGPGRWNSTSSTIKMSVPATISAPAQTGAASQPSSLLVQTGAASSVHFSGALAAGVMAVAGLVAL</sequence>
<feature type="chain" id="PRO_5002633086" evidence="1">
    <location>
        <begin position="21"/>
        <end position="137"/>
    </location>
</feature>
<dbReference type="OMA" id="PGFMAAG"/>
<dbReference type="Proteomes" id="UP000006701">
    <property type="component" value="Unassembled WGS sequence"/>
</dbReference>
<accession>A1CFZ6</accession>
<dbReference type="GeneID" id="4704631"/>
<reference evidence="2 3" key="1">
    <citation type="journal article" date="2008" name="PLoS Genet.">
        <title>Genomic islands in the pathogenic filamentous fungus Aspergillus fumigatus.</title>
        <authorList>
            <person name="Fedorova N.D."/>
            <person name="Khaldi N."/>
            <person name="Joardar V.S."/>
            <person name="Maiti R."/>
            <person name="Amedeo P."/>
            <person name="Anderson M.J."/>
            <person name="Crabtree J."/>
            <person name="Silva J.C."/>
            <person name="Badger J.H."/>
            <person name="Albarraq A."/>
            <person name="Angiuoli S."/>
            <person name="Bussey H."/>
            <person name="Bowyer P."/>
            <person name="Cotty P.J."/>
            <person name="Dyer P.S."/>
            <person name="Egan A."/>
            <person name="Galens K."/>
            <person name="Fraser-Liggett C.M."/>
            <person name="Haas B.J."/>
            <person name="Inman J.M."/>
            <person name="Kent R."/>
            <person name="Lemieux S."/>
            <person name="Malavazi I."/>
            <person name="Orvis J."/>
            <person name="Roemer T."/>
            <person name="Ronning C.M."/>
            <person name="Sundaram J.P."/>
            <person name="Sutton G."/>
            <person name="Turner G."/>
            <person name="Venter J.C."/>
            <person name="White O.R."/>
            <person name="Whitty B.R."/>
            <person name="Youngman P."/>
            <person name="Wolfe K.H."/>
            <person name="Goldman G.H."/>
            <person name="Wortman J.R."/>
            <person name="Jiang B."/>
            <person name="Denning D.W."/>
            <person name="Nierman W.C."/>
        </authorList>
    </citation>
    <scope>NUCLEOTIDE SEQUENCE [LARGE SCALE GENOMIC DNA]</scope>
    <source>
        <strain evidence="3">ATCC 1007 / CBS 513.65 / DSM 816 / NCTC 3887 / NRRL 1</strain>
    </source>
</reference>
<feature type="signal peptide" evidence="1">
    <location>
        <begin position="1"/>
        <end position="20"/>
    </location>
</feature>
<evidence type="ECO:0000256" key="1">
    <source>
        <dbReference type="SAM" id="SignalP"/>
    </source>
</evidence>
<organism evidence="2 3">
    <name type="scientific">Aspergillus clavatus (strain ATCC 1007 / CBS 513.65 / DSM 816 / NCTC 3887 / NRRL 1 / QM 1276 / 107)</name>
    <dbReference type="NCBI Taxonomy" id="344612"/>
    <lineage>
        <taxon>Eukaryota</taxon>
        <taxon>Fungi</taxon>
        <taxon>Dikarya</taxon>
        <taxon>Ascomycota</taxon>
        <taxon>Pezizomycotina</taxon>
        <taxon>Eurotiomycetes</taxon>
        <taxon>Eurotiomycetidae</taxon>
        <taxon>Eurotiales</taxon>
        <taxon>Aspergillaceae</taxon>
        <taxon>Aspergillus</taxon>
        <taxon>Aspergillus subgen. Fumigati</taxon>
    </lineage>
</organism>
<gene>
    <name evidence="2" type="ORF">ACLA_065080</name>
</gene>
<evidence type="ECO:0000313" key="2">
    <source>
        <dbReference type="EMBL" id="EAW10876.1"/>
    </source>
</evidence>
<name>A1CFZ6_ASPCL</name>
<dbReference type="OrthoDB" id="4508615at2759"/>
<dbReference type="HOGENOM" id="CLU_1864656_0_0_1"/>
<evidence type="ECO:0000313" key="3">
    <source>
        <dbReference type="Proteomes" id="UP000006701"/>
    </source>
</evidence>
<dbReference type="RefSeq" id="XP_001272302.1">
    <property type="nucleotide sequence ID" value="XM_001272301.1"/>
</dbReference>
<keyword evidence="3" id="KW-1185">Reference proteome</keyword>
<dbReference type="AlphaFoldDB" id="A1CFZ6"/>
<dbReference type="VEuPathDB" id="FungiDB:ACLA_065080"/>
<protein>
    <submittedName>
        <fullName evidence="2">Extracellular serine-rich protein, putative</fullName>
    </submittedName>
</protein>
<dbReference type="KEGG" id="act:ACLA_065080"/>
<dbReference type="EMBL" id="DS027053">
    <property type="protein sequence ID" value="EAW10876.1"/>
    <property type="molecule type" value="Genomic_DNA"/>
</dbReference>
<proteinExistence type="predicted"/>
<keyword evidence="1" id="KW-0732">Signal</keyword>